<reference evidence="2 3" key="1">
    <citation type="journal article" date="2024" name="Nat. Commun.">
        <title>Phylogenomics reveals the evolutionary origins of lichenization in chlorophyte algae.</title>
        <authorList>
            <person name="Puginier C."/>
            <person name="Libourel C."/>
            <person name="Otte J."/>
            <person name="Skaloud P."/>
            <person name="Haon M."/>
            <person name="Grisel S."/>
            <person name="Petersen M."/>
            <person name="Berrin J.G."/>
            <person name="Delaux P.M."/>
            <person name="Dal Grande F."/>
            <person name="Keller J."/>
        </authorList>
    </citation>
    <scope>NUCLEOTIDE SEQUENCE [LARGE SCALE GENOMIC DNA]</scope>
    <source>
        <strain evidence="2 3">SAG 2145</strain>
    </source>
</reference>
<dbReference type="AlphaFoldDB" id="A0AAW1S550"/>
<feature type="compositionally biased region" description="Low complexity" evidence="1">
    <location>
        <begin position="43"/>
        <end position="52"/>
    </location>
</feature>
<evidence type="ECO:0000256" key="1">
    <source>
        <dbReference type="SAM" id="MobiDB-lite"/>
    </source>
</evidence>
<sequence>MSDNKQSFASAVGQGEQQAPPASSTGTGNPAKVGSSFGVSKEATTSTGATTTPNYGNSANQSDPTGPAGGIMAGNQTTPGSTGGQSFGTAGYGDQVHAQGNSYSATSTPGGIPTAAQQALGGTQTGAQGAQASGPAPGSAGGNVGAASNKGLDLTKDAGPTPAEVREKDSK</sequence>
<feature type="compositionally biased region" description="Low complexity" evidence="1">
    <location>
        <begin position="113"/>
        <end position="138"/>
    </location>
</feature>
<protein>
    <submittedName>
        <fullName evidence="2">Uncharacterized protein</fullName>
    </submittedName>
</protein>
<gene>
    <name evidence="2" type="ORF">WJX74_004266</name>
</gene>
<feature type="region of interest" description="Disordered" evidence="1">
    <location>
        <begin position="1"/>
        <end position="171"/>
    </location>
</feature>
<feature type="compositionally biased region" description="Polar residues" evidence="1">
    <location>
        <begin position="1"/>
        <end position="28"/>
    </location>
</feature>
<comment type="caution">
    <text evidence="2">The sequence shown here is derived from an EMBL/GenBank/DDBJ whole genome shotgun (WGS) entry which is preliminary data.</text>
</comment>
<dbReference type="EMBL" id="JALJOS010000003">
    <property type="protein sequence ID" value="KAK9841343.1"/>
    <property type="molecule type" value="Genomic_DNA"/>
</dbReference>
<evidence type="ECO:0000313" key="3">
    <source>
        <dbReference type="Proteomes" id="UP001438707"/>
    </source>
</evidence>
<name>A0AAW1S550_9CHLO</name>
<feature type="compositionally biased region" description="Polar residues" evidence="1">
    <location>
        <begin position="98"/>
        <end position="109"/>
    </location>
</feature>
<dbReference type="Proteomes" id="UP001438707">
    <property type="component" value="Unassembled WGS sequence"/>
</dbReference>
<keyword evidence="3" id="KW-1185">Reference proteome</keyword>
<organism evidence="2 3">
    <name type="scientific">Apatococcus lobatus</name>
    <dbReference type="NCBI Taxonomy" id="904363"/>
    <lineage>
        <taxon>Eukaryota</taxon>
        <taxon>Viridiplantae</taxon>
        <taxon>Chlorophyta</taxon>
        <taxon>core chlorophytes</taxon>
        <taxon>Trebouxiophyceae</taxon>
        <taxon>Chlorellales</taxon>
        <taxon>Chlorellaceae</taxon>
        <taxon>Apatococcus</taxon>
    </lineage>
</organism>
<proteinExistence type="predicted"/>
<accession>A0AAW1S550</accession>
<feature type="compositionally biased region" description="Polar residues" evidence="1">
    <location>
        <begin position="53"/>
        <end position="64"/>
    </location>
</feature>
<evidence type="ECO:0000313" key="2">
    <source>
        <dbReference type="EMBL" id="KAK9841343.1"/>
    </source>
</evidence>